<accession>A0A9X3LJY4</accession>
<feature type="compositionally biased region" description="Basic residues" evidence="8">
    <location>
        <begin position="1"/>
        <end position="12"/>
    </location>
</feature>
<feature type="compositionally biased region" description="Polar residues" evidence="8">
    <location>
        <begin position="17"/>
        <end position="33"/>
    </location>
</feature>
<dbReference type="InterPro" id="IPR000522">
    <property type="entry name" value="ABC_transptr_permease_BtuC"/>
</dbReference>
<evidence type="ECO:0000256" key="5">
    <source>
        <dbReference type="ARBA" id="ARBA00022692"/>
    </source>
</evidence>
<keyword evidence="7 9" id="KW-0472">Membrane</keyword>
<feature type="transmembrane region" description="Helical" evidence="9">
    <location>
        <begin position="275"/>
        <end position="308"/>
    </location>
</feature>
<feature type="transmembrane region" description="Helical" evidence="9">
    <location>
        <begin position="56"/>
        <end position="80"/>
    </location>
</feature>
<evidence type="ECO:0000256" key="9">
    <source>
        <dbReference type="SAM" id="Phobius"/>
    </source>
</evidence>
<keyword evidence="4" id="KW-1003">Cell membrane</keyword>
<feature type="transmembrane region" description="Helical" evidence="9">
    <location>
        <begin position="164"/>
        <end position="184"/>
    </location>
</feature>
<dbReference type="GO" id="GO:0033214">
    <property type="term" value="P:siderophore-iron import into cell"/>
    <property type="evidence" value="ECO:0007669"/>
    <property type="project" value="TreeGrafter"/>
</dbReference>
<dbReference type="SUPFAM" id="SSF81345">
    <property type="entry name" value="ABC transporter involved in vitamin B12 uptake, BtuC"/>
    <property type="match status" value="1"/>
</dbReference>
<evidence type="ECO:0000313" key="11">
    <source>
        <dbReference type="Proteomes" id="UP001146469"/>
    </source>
</evidence>
<dbReference type="GO" id="GO:0005886">
    <property type="term" value="C:plasma membrane"/>
    <property type="evidence" value="ECO:0007669"/>
    <property type="project" value="UniProtKB-SubCell"/>
</dbReference>
<evidence type="ECO:0000256" key="6">
    <source>
        <dbReference type="ARBA" id="ARBA00022989"/>
    </source>
</evidence>
<evidence type="ECO:0000256" key="2">
    <source>
        <dbReference type="ARBA" id="ARBA00007935"/>
    </source>
</evidence>
<dbReference type="PANTHER" id="PTHR30472">
    <property type="entry name" value="FERRIC ENTEROBACTIN TRANSPORT SYSTEM PERMEASE PROTEIN"/>
    <property type="match status" value="1"/>
</dbReference>
<sequence length="388" mass="39280">MNRRLNRKRTFRRGVSQPGTAAPQNDTPAPQGNTAAPRRDTAAPRRSSGFGVARVVAVYAALLALLAFAIVLGLSVGAVMKPPAETIHDIFTGGKLIWRYRMPRVLVGILAGAAMAVSGALLQLALRNPLAAPDTVGVTAGGGLAAVAALLSVGSLPAQALTPVAFIGALVGAGLVLVLAGRGATDPVRLTLTGVAVSVGLGALTQLLLVKAAPEAGAAMTWLKGSLYARTLADAQVVGPVVLVVIVVAIVLSRHLDMLNLDSSAMAGVGVSERAWRTVAVLFAILLGAAAVAAAGVLGFAGLIVPHAARLLVGGAARRVLPVSALAGAGLVVFCDALGRWAFAPTEIPVGALISVVGAPYFIYLLLRMSRTPAGAPAVPTTDERSSR</sequence>
<feature type="transmembrane region" description="Helical" evidence="9">
    <location>
        <begin position="138"/>
        <end position="157"/>
    </location>
</feature>
<dbReference type="CDD" id="cd06550">
    <property type="entry name" value="TM_ABC_iron-siderophores_like"/>
    <property type="match status" value="1"/>
</dbReference>
<keyword evidence="5 9" id="KW-0812">Transmembrane</keyword>
<dbReference type="GO" id="GO:0022857">
    <property type="term" value="F:transmembrane transporter activity"/>
    <property type="evidence" value="ECO:0007669"/>
    <property type="project" value="InterPro"/>
</dbReference>
<keyword evidence="3" id="KW-0813">Transport</keyword>
<dbReference type="InterPro" id="IPR037294">
    <property type="entry name" value="ABC_BtuC-like"/>
</dbReference>
<feature type="transmembrane region" description="Helical" evidence="9">
    <location>
        <begin position="231"/>
        <end position="255"/>
    </location>
</feature>
<evidence type="ECO:0000256" key="1">
    <source>
        <dbReference type="ARBA" id="ARBA00004651"/>
    </source>
</evidence>
<name>A0A9X3LJY4_9CORY</name>
<dbReference type="EMBL" id="JAKMUT010000003">
    <property type="protein sequence ID" value="MCZ9289322.1"/>
    <property type="molecule type" value="Genomic_DNA"/>
</dbReference>
<dbReference type="AlphaFoldDB" id="A0A9X3LJY4"/>
<evidence type="ECO:0000313" key="10">
    <source>
        <dbReference type="EMBL" id="MCZ9289322.1"/>
    </source>
</evidence>
<keyword evidence="6 9" id="KW-1133">Transmembrane helix</keyword>
<protein>
    <submittedName>
        <fullName evidence="10">Iron ABC transporter permease</fullName>
    </submittedName>
</protein>
<feature type="transmembrane region" description="Helical" evidence="9">
    <location>
        <begin position="348"/>
        <end position="367"/>
    </location>
</feature>
<dbReference type="Pfam" id="PF01032">
    <property type="entry name" value="FecCD"/>
    <property type="match status" value="1"/>
</dbReference>
<feature type="transmembrane region" description="Helical" evidence="9">
    <location>
        <begin position="105"/>
        <end position="126"/>
    </location>
</feature>
<dbReference type="Gene3D" id="1.10.3470.10">
    <property type="entry name" value="ABC transporter involved in vitamin B12 uptake, BtuC"/>
    <property type="match status" value="1"/>
</dbReference>
<comment type="similarity">
    <text evidence="2">Belongs to the binding-protein-dependent transport system permease family. FecCD subfamily.</text>
</comment>
<feature type="transmembrane region" description="Helical" evidence="9">
    <location>
        <begin position="190"/>
        <end position="210"/>
    </location>
</feature>
<evidence type="ECO:0000256" key="8">
    <source>
        <dbReference type="SAM" id="MobiDB-lite"/>
    </source>
</evidence>
<comment type="subcellular location">
    <subcellularLocation>
        <location evidence="1">Cell membrane</location>
        <topology evidence="1">Multi-pass membrane protein</topology>
    </subcellularLocation>
</comment>
<evidence type="ECO:0000256" key="4">
    <source>
        <dbReference type="ARBA" id="ARBA00022475"/>
    </source>
</evidence>
<evidence type="ECO:0000256" key="7">
    <source>
        <dbReference type="ARBA" id="ARBA00023136"/>
    </source>
</evidence>
<dbReference type="Proteomes" id="UP001146469">
    <property type="component" value="Unassembled WGS sequence"/>
</dbReference>
<feature type="region of interest" description="Disordered" evidence="8">
    <location>
        <begin position="1"/>
        <end position="45"/>
    </location>
</feature>
<organism evidence="10 11">
    <name type="scientific">Corynebacterium evansiae</name>
    <dbReference type="NCBI Taxonomy" id="2913499"/>
    <lineage>
        <taxon>Bacteria</taxon>
        <taxon>Bacillati</taxon>
        <taxon>Actinomycetota</taxon>
        <taxon>Actinomycetes</taxon>
        <taxon>Mycobacteriales</taxon>
        <taxon>Corynebacteriaceae</taxon>
        <taxon>Corynebacterium</taxon>
    </lineage>
</organism>
<proteinExistence type="inferred from homology"/>
<dbReference type="PANTHER" id="PTHR30472:SF37">
    <property type="entry name" value="FE(3+) DICITRATE TRANSPORT SYSTEM PERMEASE PROTEIN FECD-RELATED"/>
    <property type="match status" value="1"/>
</dbReference>
<reference evidence="10" key="1">
    <citation type="submission" date="2022-02" db="EMBL/GenBank/DDBJ databases">
        <title>Corynebacterium sp. from urogenital microbiome.</title>
        <authorList>
            <person name="Cappelli E.A."/>
            <person name="Ribeiro T.G."/>
            <person name="Peixe L."/>
        </authorList>
    </citation>
    <scope>NUCLEOTIDE SEQUENCE</scope>
    <source>
        <strain evidence="10">C8Ua_174</strain>
    </source>
</reference>
<comment type="caution">
    <text evidence="10">The sequence shown here is derived from an EMBL/GenBank/DDBJ whole genome shotgun (WGS) entry which is preliminary data.</text>
</comment>
<gene>
    <name evidence="10" type="ORF">L8V00_03750</name>
</gene>
<evidence type="ECO:0000256" key="3">
    <source>
        <dbReference type="ARBA" id="ARBA00022448"/>
    </source>
</evidence>
<dbReference type="RefSeq" id="WP_269944254.1">
    <property type="nucleotide sequence ID" value="NZ_JAKMUT010000003.1"/>
</dbReference>
<keyword evidence="11" id="KW-1185">Reference proteome</keyword>